<dbReference type="GO" id="GO:0000976">
    <property type="term" value="F:transcription cis-regulatory region binding"/>
    <property type="evidence" value="ECO:0007669"/>
    <property type="project" value="TreeGrafter"/>
</dbReference>
<feature type="modified residue" description="4-aspartylphosphate" evidence="6">
    <location>
        <position position="52"/>
    </location>
</feature>
<evidence type="ECO:0000256" key="1">
    <source>
        <dbReference type="ARBA" id="ARBA00022553"/>
    </source>
</evidence>
<dbReference type="SUPFAM" id="SSF46894">
    <property type="entry name" value="C-terminal effector domain of the bipartite response regulators"/>
    <property type="match status" value="1"/>
</dbReference>
<dbReference type="OrthoDB" id="9802426at2"/>
<dbReference type="AlphaFoldDB" id="A0A0F4QE28"/>
<dbReference type="SMART" id="SM00862">
    <property type="entry name" value="Trans_reg_C"/>
    <property type="match status" value="1"/>
</dbReference>
<dbReference type="PANTHER" id="PTHR48111:SF22">
    <property type="entry name" value="REGULATOR OF RPOS"/>
    <property type="match status" value="1"/>
</dbReference>
<dbReference type="CDD" id="cd00383">
    <property type="entry name" value="trans_reg_C"/>
    <property type="match status" value="1"/>
</dbReference>
<feature type="DNA-binding region" description="OmpR/PhoB-type" evidence="7">
    <location>
        <begin position="124"/>
        <end position="221"/>
    </location>
</feature>
<dbReference type="InterPro" id="IPR001867">
    <property type="entry name" value="OmpR/PhoB-type_DNA-bd"/>
</dbReference>
<keyword evidence="4 7" id="KW-0238">DNA-binding</keyword>
<dbReference type="SMART" id="SM00448">
    <property type="entry name" value="REC"/>
    <property type="match status" value="1"/>
</dbReference>
<keyword evidence="1 6" id="KW-0597">Phosphoprotein</keyword>
<comment type="caution">
    <text evidence="10">The sequence shown here is derived from an EMBL/GenBank/DDBJ whole genome shotgun (WGS) entry which is preliminary data.</text>
</comment>
<keyword evidence="5" id="KW-0804">Transcription</keyword>
<protein>
    <submittedName>
        <fullName evidence="10">XRE family transcriptional regulator</fullName>
    </submittedName>
</protein>
<evidence type="ECO:0000256" key="3">
    <source>
        <dbReference type="ARBA" id="ARBA00023015"/>
    </source>
</evidence>
<dbReference type="RefSeq" id="WP_046007225.1">
    <property type="nucleotide sequence ID" value="NZ_JXYA01000070.1"/>
</dbReference>
<keyword evidence="2" id="KW-0902">Two-component regulatory system</keyword>
<dbReference type="Gene3D" id="6.10.250.690">
    <property type="match status" value="1"/>
</dbReference>
<evidence type="ECO:0000256" key="2">
    <source>
        <dbReference type="ARBA" id="ARBA00023012"/>
    </source>
</evidence>
<dbReference type="PATRIC" id="fig|43658.5.peg.4769"/>
<evidence type="ECO:0000313" key="10">
    <source>
        <dbReference type="EMBL" id="KJZ05494.1"/>
    </source>
</evidence>
<gene>
    <name evidence="10" type="ORF">TW77_22580</name>
</gene>
<dbReference type="GO" id="GO:0005829">
    <property type="term" value="C:cytosol"/>
    <property type="evidence" value="ECO:0007669"/>
    <property type="project" value="TreeGrafter"/>
</dbReference>
<organism evidence="10 11">
    <name type="scientific">Pseudoalteromonas rubra</name>
    <dbReference type="NCBI Taxonomy" id="43658"/>
    <lineage>
        <taxon>Bacteria</taxon>
        <taxon>Pseudomonadati</taxon>
        <taxon>Pseudomonadota</taxon>
        <taxon>Gammaproteobacteria</taxon>
        <taxon>Alteromonadales</taxon>
        <taxon>Pseudoalteromonadaceae</taxon>
        <taxon>Pseudoalteromonas</taxon>
    </lineage>
</organism>
<dbReference type="SUPFAM" id="SSF52172">
    <property type="entry name" value="CheY-like"/>
    <property type="match status" value="1"/>
</dbReference>
<dbReference type="InterPro" id="IPR001789">
    <property type="entry name" value="Sig_transdc_resp-reg_receiver"/>
</dbReference>
<evidence type="ECO:0000256" key="5">
    <source>
        <dbReference type="ARBA" id="ARBA00023163"/>
    </source>
</evidence>
<dbReference type="Gene3D" id="1.10.10.10">
    <property type="entry name" value="Winged helix-like DNA-binding domain superfamily/Winged helix DNA-binding domain"/>
    <property type="match status" value="1"/>
</dbReference>
<dbReference type="InterPro" id="IPR011006">
    <property type="entry name" value="CheY-like_superfamily"/>
</dbReference>
<dbReference type="InterPro" id="IPR039420">
    <property type="entry name" value="WalR-like"/>
</dbReference>
<dbReference type="Gene3D" id="3.40.50.2300">
    <property type="match status" value="1"/>
</dbReference>
<dbReference type="Proteomes" id="UP000033452">
    <property type="component" value="Unassembled WGS sequence"/>
</dbReference>
<sequence>MINVILVEDDLALAGNIIDYFELENIICDHAANGVAALNLIRDNHYQVIILDLNLPRMDGLQICQALRDEGDDTSVIMLTARDQLEDKLAGFATGCDDYLVKPFAMMELVVRVKTLAKRKSGEIKRLELAGLCLDIDGRDATYHGSRLKLSPTGMVILETLLRAHPNLVTRQVLLQAIWGDEQPDSNALKVHIHHLRKALAACTAHITLDAIPRQGFKLHCHEEKV</sequence>
<evidence type="ECO:0000256" key="6">
    <source>
        <dbReference type="PROSITE-ProRule" id="PRU00169"/>
    </source>
</evidence>
<evidence type="ECO:0000259" key="9">
    <source>
        <dbReference type="PROSITE" id="PS51755"/>
    </source>
</evidence>
<accession>A0A0F4QE28</accession>
<evidence type="ECO:0000256" key="4">
    <source>
        <dbReference type="ARBA" id="ARBA00023125"/>
    </source>
</evidence>
<evidence type="ECO:0000259" key="8">
    <source>
        <dbReference type="PROSITE" id="PS50110"/>
    </source>
</evidence>
<dbReference type="InterPro" id="IPR036388">
    <property type="entry name" value="WH-like_DNA-bd_sf"/>
</dbReference>
<dbReference type="Pfam" id="PF00072">
    <property type="entry name" value="Response_reg"/>
    <property type="match status" value="1"/>
</dbReference>
<dbReference type="InterPro" id="IPR016032">
    <property type="entry name" value="Sig_transdc_resp-reg_C-effctor"/>
</dbReference>
<reference evidence="10 11" key="1">
    <citation type="journal article" date="2015" name="BMC Genomics">
        <title>Genome mining reveals unlocked bioactive potential of marine Gram-negative bacteria.</title>
        <authorList>
            <person name="Machado H."/>
            <person name="Sonnenschein E.C."/>
            <person name="Melchiorsen J."/>
            <person name="Gram L."/>
        </authorList>
    </citation>
    <scope>NUCLEOTIDE SEQUENCE [LARGE SCALE GENOMIC DNA]</scope>
    <source>
        <strain evidence="10 11">S2471</strain>
    </source>
</reference>
<evidence type="ECO:0000313" key="11">
    <source>
        <dbReference type="Proteomes" id="UP000033452"/>
    </source>
</evidence>
<dbReference type="PANTHER" id="PTHR48111">
    <property type="entry name" value="REGULATOR OF RPOS"/>
    <property type="match status" value="1"/>
</dbReference>
<name>A0A0F4QE28_9GAMM</name>
<dbReference type="EMBL" id="JXYA01000070">
    <property type="protein sequence ID" value="KJZ05494.1"/>
    <property type="molecule type" value="Genomic_DNA"/>
</dbReference>
<dbReference type="GO" id="GO:0032993">
    <property type="term" value="C:protein-DNA complex"/>
    <property type="evidence" value="ECO:0007669"/>
    <property type="project" value="TreeGrafter"/>
</dbReference>
<dbReference type="PROSITE" id="PS51755">
    <property type="entry name" value="OMPR_PHOB"/>
    <property type="match status" value="1"/>
</dbReference>
<feature type="domain" description="Response regulatory" evidence="8">
    <location>
        <begin position="3"/>
        <end position="117"/>
    </location>
</feature>
<dbReference type="Pfam" id="PF00486">
    <property type="entry name" value="Trans_reg_C"/>
    <property type="match status" value="1"/>
</dbReference>
<keyword evidence="3" id="KW-0805">Transcription regulation</keyword>
<feature type="domain" description="OmpR/PhoB-type" evidence="9">
    <location>
        <begin position="124"/>
        <end position="221"/>
    </location>
</feature>
<dbReference type="GO" id="GO:0006355">
    <property type="term" value="P:regulation of DNA-templated transcription"/>
    <property type="evidence" value="ECO:0007669"/>
    <property type="project" value="InterPro"/>
</dbReference>
<proteinExistence type="predicted"/>
<keyword evidence="11" id="KW-1185">Reference proteome</keyword>
<evidence type="ECO:0000256" key="7">
    <source>
        <dbReference type="PROSITE-ProRule" id="PRU01091"/>
    </source>
</evidence>
<dbReference type="GO" id="GO:0000156">
    <property type="term" value="F:phosphorelay response regulator activity"/>
    <property type="evidence" value="ECO:0007669"/>
    <property type="project" value="TreeGrafter"/>
</dbReference>
<dbReference type="PROSITE" id="PS50110">
    <property type="entry name" value="RESPONSE_REGULATORY"/>
    <property type="match status" value="1"/>
</dbReference>